<reference evidence="1" key="1">
    <citation type="submission" date="2018-02" db="EMBL/GenBank/DDBJ databases">
        <authorList>
            <person name="Cohen D.B."/>
            <person name="Kent A.D."/>
        </authorList>
    </citation>
    <scope>NUCLEOTIDE SEQUENCE</scope>
</reference>
<dbReference type="Pfam" id="PF09187">
    <property type="entry name" value="RdDM_RDM1"/>
    <property type="match status" value="1"/>
</dbReference>
<protein>
    <recommendedName>
        <fullName evidence="2">Protein RDM1</fullName>
    </recommendedName>
</protein>
<dbReference type="GO" id="GO:0080188">
    <property type="term" value="P:gene silencing by siRNA-directed DNA methylation"/>
    <property type="evidence" value="ECO:0007669"/>
    <property type="project" value="InterPro"/>
</dbReference>
<dbReference type="PANTHER" id="PTHR36366:SF3">
    <property type="entry name" value="PROTEIN RDM1"/>
    <property type="match status" value="1"/>
</dbReference>
<dbReference type="EMBL" id="OIVN01006164">
    <property type="protein sequence ID" value="SPD26762.1"/>
    <property type="molecule type" value="Genomic_DNA"/>
</dbReference>
<dbReference type="InterPro" id="IPR036319">
    <property type="entry name" value="RDM1_sf"/>
</dbReference>
<evidence type="ECO:0008006" key="2">
    <source>
        <dbReference type="Google" id="ProtNLM"/>
    </source>
</evidence>
<sequence length="122" mass="14053">MVEQAKKYQEYMKQIPVPPTRGSGSDVVFITWEGLAKSMKELYGQPLHYLTHVLVKQWDQSRIGTEDEDTPMDNIINPFKAEATIWDVEEVHRRCTSHVHLASLWLCDPGYHAFVDEVIPPS</sequence>
<proteinExistence type="predicted"/>
<dbReference type="GO" id="GO:0000419">
    <property type="term" value="C:RNA polymerase V complex"/>
    <property type="evidence" value="ECO:0007669"/>
    <property type="project" value="TreeGrafter"/>
</dbReference>
<dbReference type="SUPFAM" id="SSF109920">
    <property type="entry name" value="Hypothetical protein At3g22680"/>
    <property type="match status" value="1"/>
</dbReference>
<dbReference type="InterPro" id="IPR015270">
    <property type="entry name" value="RDM1_plant"/>
</dbReference>
<dbReference type="PANTHER" id="PTHR36366">
    <property type="entry name" value="PROTEIN RDM1"/>
    <property type="match status" value="1"/>
</dbReference>
<evidence type="ECO:0000313" key="1">
    <source>
        <dbReference type="EMBL" id="SPD26762.1"/>
    </source>
</evidence>
<dbReference type="Gene3D" id="1.20.120.690">
    <property type="entry name" value="RDM1 protein domain"/>
    <property type="match status" value="1"/>
</dbReference>
<accession>A0A2N9IPI4</accession>
<dbReference type="AlphaFoldDB" id="A0A2N9IPI4"/>
<gene>
    <name evidence="1" type="ORF">FSB_LOCUS54644</name>
</gene>
<organism evidence="1">
    <name type="scientific">Fagus sylvatica</name>
    <name type="common">Beechnut</name>
    <dbReference type="NCBI Taxonomy" id="28930"/>
    <lineage>
        <taxon>Eukaryota</taxon>
        <taxon>Viridiplantae</taxon>
        <taxon>Streptophyta</taxon>
        <taxon>Embryophyta</taxon>
        <taxon>Tracheophyta</taxon>
        <taxon>Spermatophyta</taxon>
        <taxon>Magnoliopsida</taxon>
        <taxon>eudicotyledons</taxon>
        <taxon>Gunneridae</taxon>
        <taxon>Pentapetalae</taxon>
        <taxon>rosids</taxon>
        <taxon>fabids</taxon>
        <taxon>Fagales</taxon>
        <taxon>Fagaceae</taxon>
        <taxon>Fagus</taxon>
    </lineage>
</organism>
<name>A0A2N9IPI4_FAGSY</name>